<feature type="region of interest" description="Disordered" evidence="1">
    <location>
        <begin position="101"/>
        <end position="127"/>
    </location>
</feature>
<dbReference type="Proteomes" id="UP000248349">
    <property type="component" value="Unassembled WGS sequence"/>
</dbReference>
<dbReference type="GeneID" id="37078567"/>
<sequence length="216" mass="24009">MVIKQVQGHFRGLISKSSSRTPWKILQEFWKSFQKSNDPPSQPDVKHRCPPVSSDAPAINYNCISAVVGCDYMHAPLERLIVVNPDPVSESESIRSLRPFLSPAMRSTSHTPSHASTRPESESAGSIRSLRPFISSAMRSTSFTHSLTSVRSNRPESRLSNVDARPVLSEPQEGTGSFEWSQESIDLYNFCMQSGVRAQRSRNLPPGLFYLPDSCG</sequence>
<evidence type="ECO:0000313" key="3">
    <source>
        <dbReference type="Proteomes" id="UP000248349"/>
    </source>
</evidence>
<protein>
    <submittedName>
        <fullName evidence="2">Uncharacterized protein</fullName>
    </submittedName>
</protein>
<proteinExistence type="predicted"/>
<dbReference type="AlphaFoldDB" id="A0A318ZHM8"/>
<dbReference type="EMBL" id="KZ821228">
    <property type="protein sequence ID" value="PYH46277.1"/>
    <property type="molecule type" value="Genomic_DNA"/>
</dbReference>
<accession>A0A318ZHM8</accession>
<dbReference type="OrthoDB" id="4466188at2759"/>
<keyword evidence="3" id="KW-1185">Reference proteome</keyword>
<feature type="compositionally biased region" description="Polar residues" evidence="1">
    <location>
        <begin position="105"/>
        <end position="126"/>
    </location>
</feature>
<name>A0A318ZHM8_9EURO</name>
<reference evidence="2 3" key="1">
    <citation type="submission" date="2016-12" db="EMBL/GenBank/DDBJ databases">
        <title>The genomes of Aspergillus section Nigri reveals drivers in fungal speciation.</title>
        <authorList>
            <consortium name="DOE Joint Genome Institute"/>
            <person name="Vesth T.C."/>
            <person name="Nybo J."/>
            <person name="Theobald S."/>
            <person name="Brandl J."/>
            <person name="Frisvad J.C."/>
            <person name="Nielsen K.F."/>
            <person name="Lyhne E.K."/>
            <person name="Kogle M.E."/>
            <person name="Kuo A."/>
            <person name="Riley R."/>
            <person name="Clum A."/>
            <person name="Nolan M."/>
            <person name="Lipzen A."/>
            <person name="Salamov A."/>
            <person name="Henrissat B."/>
            <person name="Wiebenga A."/>
            <person name="De Vries R.P."/>
            <person name="Grigoriev I.V."/>
            <person name="Mortensen U.H."/>
            <person name="Andersen M.R."/>
            <person name="Baker S.E."/>
        </authorList>
    </citation>
    <scope>NUCLEOTIDE SEQUENCE [LARGE SCALE GENOMIC DNA]</scope>
    <source>
        <strain evidence="2 3">JOP 1030-1</strain>
    </source>
</reference>
<dbReference type="RefSeq" id="XP_025432259.1">
    <property type="nucleotide sequence ID" value="XM_025577338.1"/>
</dbReference>
<evidence type="ECO:0000256" key="1">
    <source>
        <dbReference type="SAM" id="MobiDB-lite"/>
    </source>
</evidence>
<gene>
    <name evidence="2" type="ORF">BP01DRAFT_381910</name>
</gene>
<evidence type="ECO:0000313" key="2">
    <source>
        <dbReference type="EMBL" id="PYH46277.1"/>
    </source>
</evidence>
<organism evidence="2 3">
    <name type="scientific">Aspergillus saccharolyticus JOP 1030-1</name>
    <dbReference type="NCBI Taxonomy" id="1450539"/>
    <lineage>
        <taxon>Eukaryota</taxon>
        <taxon>Fungi</taxon>
        <taxon>Dikarya</taxon>
        <taxon>Ascomycota</taxon>
        <taxon>Pezizomycotina</taxon>
        <taxon>Eurotiomycetes</taxon>
        <taxon>Eurotiomycetidae</taxon>
        <taxon>Eurotiales</taxon>
        <taxon>Aspergillaceae</taxon>
        <taxon>Aspergillus</taxon>
        <taxon>Aspergillus subgen. Circumdati</taxon>
    </lineage>
</organism>